<organism evidence="1 2">
    <name type="scientific">Spiromyces aspiralis</name>
    <dbReference type="NCBI Taxonomy" id="68401"/>
    <lineage>
        <taxon>Eukaryota</taxon>
        <taxon>Fungi</taxon>
        <taxon>Fungi incertae sedis</taxon>
        <taxon>Zoopagomycota</taxon>
        <taxon>Kickxellomycotina</taxon>
        <taxon>Kickxellomycetes</taxon>
        <taxon>Kickxellales</taxon>
        <taxon>Kickxellaceae</taxon>
        <taxon>Spiromyces</taxon>
    </lineage>
</organism>
<protein>
    <submittedName>
        <fullName evidence="1">Uncharacterized protein</fullName>
    </submittedName>
</protein>
<dbReference type="Proteomes" id="UP001145114">
    <property type="component" value="Unassembled WGS sequence"/>
</dbReference>
<accession>A0ACC1HMN0</accession>
<keyword evidence="2" id="KW-1185">Reference proteome</keyword>
<gene>
    <name evidence="1" type="ORF">EV182_001784</name>
</gene>
<feature type="non-terminal residue" evidence="1">
    <location>
        <position position="904"/>
    </location>
</feature>
<evidence type="ECO:0000313" key="2">
    <source>
        <dbReference type="Proteomes" id="UP001145114"/>
    </source>
</evidence>
<reference evidence="1" key="1">
    <citation type="submission" date="2022-06" db="EMBL/GenBank/DDBJ databases">
        <title>Phylogenomic reconstructions and comparative analyses of Kickxellomycotina fungi.</title>
        <authorList>
            <person name="Reynolds N.K."/>
            <person name="Stajich J.E."/>
            <person name="Barry K."/>
            <person name="Grigoriev I.V."/>
            <person name="Crous P."/>
            <person name="Smith M.E."/>
        </authorList>
    </citation>
    <scope>NUCLEOTIDE SEQUENCE</scope>
    <source>
        <strain evidence="1">RSA 2271</strain>
    </source>
</reference>
<evidence type="ECO:0000313" key="1">
    <source>
        <dbReference type="EMBL" id="KAJ1675174.1"/>
    </source>
</evidence>
<proteinExistence type="predicted"/>
<name>A0ACC1HMN0_9FUNG</name>
<dbReference type="EMBL" id="JAMZIH010005443">
    <property type="protein sequence ID" value="KAJ1675174.1"/>
    <property type="molecule type" value="Genomic_DNA"/>
</dbReference>
<sequence length="904" mass="98736">MTPLSYDVRKRPDETLSGSPARARDDVRPAYMSNGSLSVNVHTQLTDVGGYNPFGYPCRGSLVEHRPTNSATTTTNPFGSFGQDNKTPHRCDEVTELLQLALTSNVVIVTEQQQNANWIEAQVIKHFVEAANHYTVTGSTPARASSWVNMRDEPGDVSFPPWLDNVQPQKLCESEKPLGQAQSVVASGCDPRRTVVVVLEMDVNSLNVRASAIEDACSCIAIAYPEYSISKKWKAEQWAWNMAEADVHVMQPKTLLNAIALSYVKISDIDLVVMHDCGDAEALVTYSTILSKFYFKGASSASPRLLGFVTTKHRSPPPIESDSFFDSESQESSHSCGPPCVVETVGYHPGEGTISSQLLSPFAAALQVLIREAPLFGGMDRYVERILKTLGPIGVDILWTITVEEIERALGLSSSPASGVVRDEGVDLSLQYFHVIHSKNVESNTALQLIISRDKYAEIPVERKKTSANDIASQLSPKARRLFELVHYYLSIGAGFTVAIIMDEVAAAGVVTRFIRHNPQFSNWRCSTVPPAGGLAGSAPRSQADQLGISTFMKECTNTNPFELSTPNIFVGLKGSEDSPDIVKCDVVIHYYCGSQDSVSVEPVSGALNISLVPSAPWECSRDAELPPPKTAMLRRKDGTQNYDRKFKWLRNVHRALKKWFMIYVVDSLGVAELVFADDKLESAPQSAGPATQTQSNQPEMLAESAIGQPQKDPTSARPTILQSPSWASSDLYKGKSSTKYQLSQQSSKLFVARRPKQAKINKCPTAPAAAATQDGAVRPSADDSNALVGAVSEVALYTSPAELDNEYFEQDNRPDVTLVLPQKCDTVGHARAQVLTKIDGEDAITDPEVHEKTIYINGASGTELTFLTSVSMFNRYIQCLMPVNGEKPKFEFEAYPSGNGYVG</sequence>
<comment type="caution">
    <text evidence="1">The sequence shown here is derived from an EMBL/GenBank/DDBJ whole genome shotgun (WGS) entry which is preliminary data.</text>
</comment>